<proteinExistence type="predicted"/>
<accession>A0A392TVN0</accession>
<reference evidence="1 2" key="1">
    <citation type="journal article" date="2018" name="Front. Plant Sci.">
        <title>Red Clover (Trifolium pratense) and Zigzag Clover (T. medium) - A Picture of Genomic Similarities and Differences.</title>
        <authorList>
            <person name="Dluhosova J."/>
            <person name="Istvanek J."/>
            <person name="Nedelnik J."/>
            <person name="Repkova J."/>
        </authorList>
    </citation>
    <scope>NUCLEOTIDE SEQUENCE [LARGE SCALE GENOMIC DNA]</scope>
    <source>
        <strain evidence="2">cv. 10/8</strain>
        <tissue evidence="1">Leaf</tissue>
    </source>
</reference>
<feature type="non-terminal residue" evidence="1">
    <location>
        <position position="34"/>
    </location>
</feature>
<evidence type="ECO:0000313" key="1">
    <source>
        <dbReference type="EMBL" id="MCI65221.1"/>
    </source>
</evidence>
<protein>
    <submittedName>
        <fullName evidence="1">Uncharacterized protein</fullName>
    </submittedName>
</protein>
<dbReference type="EMBL" id="LXQA010671732">
    <property type="protein sequence ID" value="MCI65221.1"/>
    <property type="molecule type" value="Genomic_DNA"/>
</dbReference>
<sequence length="34" mass="3973">MVSIIADLNMKRKLIMTGLDRKLAVYKLRETYST</sequence>
<evidence type="ECO:0000313" key="2">
    <source>
        <dbReference type="Proteomes" id="UP000265520"/>
    </source>
</evidence>
<organism evidence="1 2">
    <name type="scientific">Trifolium medium</name>
    <dbReference type="NCBI Taxonomy" id="97028"/>
    <lineage>
        <taxon>Eukaryota</taxon>
        <taxon>Viridiplantae</taxon>
        <taxon>Streptophyta</taxon>
        <taxon>Embryophyta</taxon>
        <taxon>Tracheophyta</taxon>
        <taxon>Spermatophyta</taxon>
        <taxon>Magnoliopsida</taxon>
        <taxon>eudicotyledons</taxon>
        <taxon>Gunneridae</taxon>
        <taxon>Pentapetalae</taxon>
        <taxon>rosids</taxon>
        <taxon>fabids</taxon>
        <taxon>Fabales</taxon>
        <taxon>Fabaceae</taxon>
        <taxon>Papilionoideae</taxon>
        <taxon>50 kb inversion clade</taxon>
        <taxon>NPAAA clade</taxon>
        <taxon>Hologalegina</taxon>
        <taxon>IRL clade</taxon>
        <taxon>Trifolieae</taxon>
        <taxon>Trifolium</taxon>
    </lineage>
</organism>
<keyword evidence="2" id="KW-1185">Reference proteome</keyword>
<comment type="caution">
    <text evidence="1">The sequence shown here is derived from an EMBL/GenBank/DDBJ whole genome shotgun (WGS) entry which is preliminary data.</text>
</comment>
<dbReference type="AlphaFoldDB" id="A0A392TVN0"/>
<name>A0A392TVN0_9FABA</name>
<dbReference type="Proteomes" id="UP000265520">
    <property type="component" value="Unassembled WGS sequence"/>
</dbReference>